<feature type="transmembrane region" description="Helical" evidence="1">
    <location>
        <begin position="74"/>
        <end position="95"/>
    </location>
</feature>
<dbReference type="Proteomes" id="UP000002218">
    <property type="component" value="Chromosome"/>
</dbReference>
<dbReference type="STRING" id="479431.Namu_0910"/>
<dbReference type="HOGENOM" id="CLU_1336316_0_0_11"/>
<evidence type="ECO:0000256" key="1">
    <source>
        <dbReference type="SAM" id="Phobius"/>
    </source>
</evidence>
<dbReference type="InParanoid" id="C8XAF5"/>
<proteinExistence type="predicted"/>
<keyword evidence="3" id="KW-1185">Reference proteome</keyword>
<reference evidence="3" key="1">
    <citation type="submission" date="2009-09" db="EMBL/GenBank/DDBJ databases">
        <title>The complete genome of Nakamurella multipartita DSM 44233.</title>
        <authorList>
            <consortium name="US DOE Joint Genome Institute (JGI-PGF)"/>
            <person name="Lucas S."/>
            <person name="Copeland A."/>
            <person name="Lapidus A."/>
            <person name="Glavina del Rio T."/>
            <person name="Dalin E."/>
            <person name="Tice H."/>
            <person name="Bruce D."/>
            <person name="Goodwin L."/>
            <person name="Pitluck S."/>
            <person name="Kyrpides N."/>
            <person name="Mavromatis K."/>
            <person name="Ivanova N."/>
            <person name="Ovchinnikova G."/>
            <person name="Sims D."/>
            <person name="Meincke L."/>
            <person name="Brettin T."/>
            <person name="Detter J.C."/>
            <person name="Han C."/>
            <person name="Larimer F."/>
            <person name="Land M."/>
            <person name="Hauser L."/>
            <person name="Markowitz V."/>
            <person name="Cheng J.-F."/>
            <person name="Hugenholtz P."/>
            <person name="Woyke T."/>
            <person name="Wu D."/>
            <person name="Klenk H.-P."/>
            <person name="Eisen J.A."/>
        </authorList>
    </citation>
    <scope>NUCLEOTIDE SEQUENCE [LARGE SCALE GENOMIC DNA]</scope>
    <source>
        <strain evidence="3">ATCC 700099 / DSM 44233 / CIP 104796 / JCM 9543 / NBRC 105858 / Y-104</strain>
    </source>
</reference>
<organism evidence="2 3">
    <name type="scientific">Nakamurella multipartita (strain ATCC 700099 / DSM 44233 / CIP 104796 / JCM 9543 / NBRC 105858 / Y-104)</name>
    <name type="common">Microsphaera multipartita</name>
    <dbReference type="NCBI Taxonomy" id="479431"/>
    <lineage>
        <taxon>Bacteria</taxon>
        <taxon>Bacillati</taxon>
        <taxon>Actinomycetota</taxon>
        <taxon>Actinomycetes</taxon>
        <taxon>Nakamurellales</taxon>
        <taxon>Nakamurellaceae</taxon>
        <taxon>Nakamurella</taxon>
    </lineage>
</organism>
<dbReference type="AlphaFoldDB" id="C8XAF5"/>
<accession>C8XAF5</accession>
<keyword evidence="1" id="KW-0812">Transmembrane</keyword>
<gene>
    <name evidence="2" type="ordered locus">Namu_0910</name>
</gene>
<dbReference type="KEGG" id="nml:Namu_0910"/>
<sequence>MMGPPYRAARAGQPDFHRATVVPRASHPVAAGVADQDRRVDPAVLAFTLVILAAFTFGVASAPLGLLLGLSPGLVAAGVFLGSAGFVLVSGPIVVDRVPDRWARPVRRLLTHGPRVARWWGRGERTAGRLAVRVVDRSSLVIDRLGYRGLAVLAPVLGRWLVPAAEIALDPPRRDLYRWAVLGCATWSVLVTVGTDALVLLVRGG</sequence>
<feature type="transmembrane region" description="Helical" evidence="1">
    <location>
        <begin position="44"/>
        <end position="68"/>
    </location>
</feature>
<keyword evidence="1" id="KW-1133">Transmembrane helix</keyword>
<protein>
    <submittedName>
        <fullName evidence="2">Uncharacterized protein</fullName>
    </submittedName>
</protein>
<evidence type="ECO:0000313" key="3">
    <source>
        <dbReference type="Proteomes" id="UP000002218"/>
    </source>
</evidence>
<name>C8XAF5_NAKMY</name>
<dbReference type="eggNOG" id="ENOG502ZKHU">
    <property type="taxonomic scope" value="Bacteria"/>
</dbReference>
<reference evidence="2 3" key="2">
    <citation type="journal article" date="2010" name="Stand. Genomic Sci.">
        <title>Complete genome sequence of Nakamurella multipartita type strain (Y-104).</title>
        <authorList>
            <person name="Tice H."/>
            <person name="Mayilraj S."/>
            <person name="Sims D."/>
            <person name="Lapidus A."/>
            <person name="Nolan M."/>
            <person name="Lucas S."/>
            <person name="Glavina Del Rio T."/>
            <person name="Copeland A."/>
            <person name="Cheng J.F."/>
            <person name="Meincke L."/>
            <person name="Bruce D."/>
            <person name="Goodwin L."/>
            <person name="Pitluck S."/>
            <person name="Ivanova N."/>
            <person name="Mavromatis K."/>
            <person name="Ovchinnikova G."/>
            <person name="Pati A."/>
            <person name="Chen A."/>
            <person name="Palaniappan K."/>
            <person name="Land M."/>
            <person name="Hauser L."/>
            <person name="Chang Y.J."/>
            <person name="Jeffries C.D."/>
            <person name="Detter J.C."/>
            <person name="Brettin T."/>
            <person name="Rohde M."/>
            <person name="Goker M."/>
            <person name="Bristow J."/>
            <person name="Eisen J.A."/>
            <person name="Markowitz V."/>
            <person name="Hugenholtz P."/>
            <person name="Kyrpides N.C."/>
            <person name="Klenk H.P."/>
            <person name="Chen F."/>
        </authorList>
    </citation>
    <scope>NUCLEOTIDE SEQUENCE [LARGE SCALE GENOMIC DNA]</scope>
    <source>
        <strain evidence="3">ATCC 700099 / DSM 44233 / CIP 104796 / JCM 9543 / NBRC 105858 / Y-104</strain>
    </source>
</reference>
<evidence type="ECO:0000313" key="2">
    <source>
        <dbReference type="EMBL" id="ACV77320.1"/>
    </source>
</evidence>
<feature type="transmembrane region" description="Helical" evidence="1">
    <location>
        <begin position="177"/>
        <end position="202"/>
    </location>
</feature>
<dbReference type="EMBL" id="CP001737">
    <property type="protein sequence ID" value="ACV77320.1"/>
    <property type="molecule type" value="Genomic_DNA"/>
</dbReference>
<keyword evidence="1" id="KW-0472">Membrane</keyword>